<protein>
    <recommendedName>
        <fullName evidence="4">Secreted protein</fullName>
    </recommendedName>
</protein>
<feature type="chain" id="PRO_5037576707" description="Secreted protein" evidence="1">
    <location>
        <begin position="27"/>
        <end position="146"/>
    </location>
</feature>
<organism evidence="2 3">
    <name type="scientific">Actinoplanes cyaneus</name>
    <dbReference type="NCBI Taxonomy" id="52696"/>
    <lineage>
        <taxon>Bacteria</taxon>
        <taxon>Bacillati</taxon>
        <taxon>Actinomycetota</taxon>
        <taxon>Actinomycetes</taxon>
        <taxon>Micromonosporales</taxon>
        <taxon>Micromonosporaceae</taxon>
        <taxon>Actinoplanes</taxon>
    </lineage>
</organism>
<name>A0A919IQ01_9ACTN</name>
<evidence type="ECO:0000256" key="1">
    <source>
        <dbReference type="SAM" id="SignalP"/>
    </source>
</evidence>
<keyword evidence="3" id="KW-1185">Reference proteome</keyword>
<dbReference type="Proteomes" id="UP000619479">
    <property type="component" value="Unassembled WGS sequence"/>
</dbReference>
<comment type="caution">
    <text evidence="2">The sequence shown here is derived from an EMBL/GenBank/DDBJ whole genome shotgun (WGS) entry which is preliminary data.</text>
</comment>
<evidence type="ECO:0008006" key="4">
    <source>
        <dbReference type="Google" id="ProtNLM"/>
    </source>
</evidence>
<proteinExistence type="predicted"/>
<dbReference type="AlphaFoldDB" id="A0A919IQ01"/>
<accession>A0A919IQ01</accession>
<reference evidence="2" key="1">
    <citation type="submission" date="2021-01" db="EMBL/GenBank/DDBJ databases">
        <title>Whole genome shotgun sequence of Actinoplanes cyaneus NBRC 14990.</title>
        <authorList>
            <person name="Komaki H."/>
            <person name="Tamura T."/>
        </authorList>
    </citation>
    <scope>NUCLEOTIDE SEQUENCE</scope>
    <source>
        <strain evidence="2">NBRC 14990</strain>
    </source>
</reference>
<dbReference type="RefSeq" id="WP_203751632.1">
    <property type="nucleotide sequence ID" value="NZ_BAAAUC010000010.1"/>
</dbReference>
<evidence type="ECO:0000313" key="2">
    <source>
        <dbReference type="EMBL" id="GID69348.1"/>
    </source>
</evidence>
<gene>
    <name evidence="2" type="ORF">Acy02nite_72290</name>
</gene>
<feature type="signal peptide" evidence="1">
    <location>
        <begin position="1"/>
        <end position="26"/>
    </location>
</feature>
<sequence length="146" mass="15408">MNRPAGITTALAVAGMAALAPATVAAAHTSANGTCTPARPGTGFYAGGRIASAPVTVPKSACTTIAVSHIRDIRHPDDNCQTFLLAYLRPDGGDPTYSEPVRACSTPPGHRTVLATDVPDGTVFRVLYQVDYIEPEIQTVRFTVWR</sequence>
<dbReference type="EMBL" id="BOMH01000060">
    <property type="protein sequence ID" value="GID69348.1"/>
    <property type="molecule type" value="Genomic_DNA"/>
</dbReference>
<evidence type="ECO:0000313" key="3">
    <source>
        <dbReference type="Proteomes" id="UP000619479"/>
    </source>
</evidence>
<keyword evidence="1" id="KW-0732">Signal</keyword>